<dbReference type="AlphaFoldDB" id="A0A9P7CWL4"/>
<feature type="region of interest" description="Disordered" evidence="1">
    <location>
        <begin position="80"/>
        <end position="104"/>
    </location>
</feature>
<reference evidence="2" key="1">
    <citation type="journal article" date="2020" name="New Phytol.">
        <title>Comparative genomics reveals dynamic genome evolution in host specialist ectomycorrhizal fungi.</title>
        <authorList>
            <person name="Lofgren L.A."/>
            <person name="Nguyen N.H."/>
            <person name="Vilgalys R."/>
            <person name="Ruytinx J."/>
            <person name="Liao H.L."/>
            <person name="Branco S."/>
            <person name="Kuo A."/>
            <person name="LaButti K."/>
            <person name="Lipzen A."/>
            <person name="Andreopoulos W."/>
            <person name="Pangilinan J."/>
            <person name="Riley R."/>
            <person name="Hundley H."/>
            <person name="Na H."/>
            <person name="Barry K."/>
            <person name="Grigoriev I.V."/>
            <person name="Stajich J.E."/>
            <person name="Kennedy P.G."/>
        </authorList>
    </citation>
    <scope>NUCLEOTIDE SEQUENCE</scope>
    <source>
        <strain evidence="2">DOB743</strain>
    </source>
</reference>
<proteinExistence type="predicted"/>
<gene>
    <name evidence="2" type="ORF">EV702DRAFT_63207</name>
</gene>
<comment type="caution">
    <text evidence="2">The sequence shown here is derived from an EMBL/GenBank/DDBJ whole genome shotgun (WGS) entry which is preliminary data.</text>
</comment>
<organism evidence="2 3">
    <name type="scientific">Suillus placidus</name>
    <dbReference type="NCBI Taxonomy" id="48579"/>
    <lineage>
        <taxon>Eukaryota</taxon>
        <taxon>Fungi</taxon>
        <taxon>Dikarya</taxon>
        <taxon>Basidiomycota</taxon>
        <taxon>Agaricomycotina</taxon>
        <taxon>Agaricomycetes</taxon>
        <taxon>Agaricomycetidae</taxon>
        <taxon>Boletales</taxon>
        <taxon>Suillineae</taxon>
        <taxon>Suillaceae</taxon>
        <taxon>Suillus</taxon>
    </lineage>
</organism>
<evidence type="ECO:0000313" key="2">
    <source>
        <dbReference type="EMBL" id="KAG1765843.1"/>
    </source>
</evidence>
<evidence type="ECO:0000256" key="1">
    <source>
        <dbReference type="SAM" id="MobiDB-lite"/>
    </source>
</evidence>
<protein>
    <submittedName>
        <fullName evidence="2">Uncharacterized protein</fullName>
    </submittedName>
</protein>
<dbReference type="Proteomes" id="UP000714275">
    <property type="component" value="Unassembled WGS sequence"/>
</dbReference>
<keyword evidence="3" id="KW-1185">Reference proteome</keyword>
<name>A0A9P7CWL4_9AGAM</name>
<accession>A0A9P7CWL4</accession>
<evidence type="ECO:0000313" key="3">
    <source>
        <dbReference type="Proteomes" id="UP000714275"/>
    </source>
</evidence>
<dbReference type="OrthoDB" id="2633486at2759"/>
<dbReference type="EMBL" id="JABBWD010000103">
    <property type="protein sequence ID" value="KAG1765843.1"/>
    <property type="molecule type" value="Genomic_DNA"/>
</dbReference>
<sequence>MSFSQPTVTSFLPIPSVFARLQRSIKIRMHAPSVFEFFVPSHLTLKHRSFLSSTHTQKSSSTSRATKRRSLLPSLKLSSSSLSSWSSRDTESSPKPVDSDSSAESTIPDIIVTPASPICASALTYPPPLGKKITDRFWPEEDLEHDDQDEISGNGRPSSPMIVNVLSPPPYHRRAPNAIVHQDHLLSSDHYPSHYKNRHDSRPMQFPF</sequence>